<evidence type="ECO:0000256" key="5">
    <source>
        <dbReference type="SAM" id="MobiDB-lite"/>
    </source>
</evidence>
<evidence type="ECO:0000313" key="7">
    <source>
        <dbReference type="EMBL" id="OWA51653.1"/>
    </source>
</evidence>
<sequence>MSGVETQYKRGAIKSLKLKNFLTFGSNNESPHEFPFAPRVNIVCGPNGLGKSSLVAAIVLCCGGDKTFMKRGKTLADFIRSGADKAEIELTLHDPTVPAQEVRFKKTYSRPPNKNIFMVDDLDVGQAVYRLRLKELNIHPGSLMQFLPQDRVTELGDLKEEELLLATEEALGADSHEMHQELIHHRREWLGIAAELKAMKPTSDLVATKKGTLDSELRKFRQQDKEKERMMSLRLKLLILRIKEAERQKEACAIEEAAALAVKQRLEGLMVQLKIHVEKMQQRLGIPVLMLATHAVGEDLEKLQGLLTKDKSSKSEAAIELNRITALRAHEIAEQRHDDKVALLRQEISMMETEMSQAPDSMNASRRVDEADVRTLRQTVQELQQREKSLLDHLQILQAAEQNLSSKMASLRESTESQLQRLKHLASAGLISSDVITVFQTIRSQPEKYASRVIGPLFLMVSATEETYVKYLETAFGKELNHFLCDSTETMKEMNQEFRIRQNLQCSFAVTPPQHGQERRGGFTCSEQRALLMLGFSKALSDVFLAPEPVKTFLNTHFTPDCILINSCGDDQSADSLVNYWRQVKSVPANYRLRFFTEDCLYEELNRRNSGIVKQRPLVEPCLLQFDSTAAESERKKSLWEAEIIETERKLSEERMELKTVQLNLVAKEDELSALEAEMSELDRTMFEAAAVQEVLTRKKEQLDINLNVERRPRADTTAEEEINKKILSINLRRASMLTSLDMDGSIANLEALSTYVHEGCNVATTLLGNVLGTSGAFQRFHFMTKEKKKIETRISEIQARAHLLDVSIQEIKERIRLMIKELYLNRDKGAAEVQAIFKSLHPLKTPAQVTKALAEAYGNYLRMLSDKVDAAALHDEENSVAADHSKAARDWLKKSFDLKVSQASHLSLKEQWLTKLRSDVDLISEKVGHMFARLGYEGRVVLVEPAADPGTDDAVDYEAYGLDIETRFRDSEPFAKLSGRQSGGERVVSIAIFLLALQQCSDVPFRIVDELNQGMDNTNERNIFQLVLDASANSDTQYISCSPKISPDYESNNPANLNFCFLMKVHDNEVPQHWSAAAFCRALQEFQRQQAEYDEQFQDNQYQEGDADMASEASD</sequence>
<dbReference type="Pfam" id="PF02463">
    <property type="entry name" value="SMC_N"/>
    <property type="match status" value="1"/>
</dbReference>
<evidence type="ECO:0000256" key="1">
    <source>
        <dbReference type="ARBA" id="ARBA00010171"/>
    </source>
</evidence>
<feature type="region of interest" description="Disordered" evidence="5">
    <location>
        <begin position="1095"/>
        <end position="1116"/>
    </location>
</feature>
<keyword evidence="8" id="KW-1185">Reference proteome</keyword>
<name>A0A9X6NF95_HYPEX</name>
<evidence type="ECO:0000256" key="3">
    <source>
        <dbReference type="ARBA" id="ARBA00023054"/>
    </source>
</evidence>
<dbReference type="GO" id="GO:0003697">
    <property type="term" value="F:single-stranded DNA binding"/>
    <property type="evidence" value="ECO:0007669"/>
    <property type="project" value="TreeGrafter"/>
</dbReference>
<evidence type="ECO:0000259" key="6">
    <source>
        <dbReference type="Pfam" id="PF02463"/>
    </source>
</evidence>
<dbReference type="PANTHER" id="PTHR45916:SF1">
    <property type="entry name" value="STRUCTURAL MAINTENANCE OF CHROMOSOMES PROTEIN 5"/>
    <property type="match status" value="1"/>
</dbReference>
<dbReference type="SUPFAM" id="SSF52540">
    <property type="entry name" value="P-loop containing nucleoside triphosphate hydrolases"/>
    <property type="match status" value="1"/>
</dbReference>
<accession>A0A9X6NF95</accession>
<dbReference type="GO" id="GO:0000724">
    <property type="term" value="P:double-strand break repair via homologous recombination"/>
    <property type="evidence" value="ECO:0007669"/>
    <property type="project" value="TreeGrafter"/>
</dbReference>
<dbReference type="Proteomes" id="UP000192578">
    <property type="component" value="Unassembled WGS sequence"/>
</dbReference>
<feature type="coiled-coil region" evidence="4">
    <location>
        <begin position="366"/>
        <end position="414"/>
    </location>
</feature>
<comment type="caution">
    <text evidence="7">The sequence shown here is derived from an EMBL/GenBank/DDBJ whole genome shotgun (WGS) entry which is preliminary data.</text>
</comment>
<comment type="similarity">
    <text evidence="1">Belongs to the SMC family. SMC5 subfamily.</text>
</comment>
<feature type="compositionally biased region" description="Acidic residues" evidence="5">
    <location>
        <begin position="1106"/>
        <end position="1116"/>
    </location>
</feature>
<feature type="domain" description="RecF/RecN/SMC N-terminal" evidence="6">
    <location>
        <begin position="13"/>
        <end position="1040"/>
    </location>
</feature>
<dbReference type="PANTHER" id="PTHR45916">
    <property type="entry name" value="STRUCTURAL MAINTENANCE OF CHROMOSOMES PROTEIN 5"/>
    <property type="match status" value="1"/>
</dbReference>
<dbReference type="GO" id="GO:0030915">
    <property type="term" value="C:Smc5-Smc6 complex"/>
    <property type="evidence" value="ECO:0007669"/>
    <property type="project" value="TreeGrafter"/>
</dbReference>
<keyword evidence="3 4" id="KW-0175">Coiled coil</keyword>
<reference evidence="8" key="1">
    <citation type="submission" date="2017-01" db="EMBL/GenBank/DDBJ databases">
        <title>Comparative genomics of anhydrobiosis in the tardigrade Hypsibius dujardini.</title>
        <authorList>
            <person name="Yoshida Y."/>
            <person name="Koutsovoulos G."/>
            <person name="Laetsch D."/>
            <person name="Stevens L."/>
            <person name="Kumar S."/>
            <person name="Horikawa D."/>
            <person name="Ishino K."/>
            <person name="Komine S."/>
            <person name="Tomita M."/>
            <person name="Blaxter M."/>
            <person name="Arakawa K."/>
        </authorList>
    </citation>
    <scope>NUCLEOTIDE SEQUENCE [LARGE SCALE GENOMIC DNA]</scope>
    <source>
        <strain evidence="8">Z151</strain>
    </source>
</reference>
<dbReference type="Gene3D" id="3.40.50.300">
    <property type="entry name" value="P-loop containing nucleotide triphosphate hydrolases"/>
    <property type="match status" value="2"/>
</dbReference>
<feature type="coiled-coil region" evidence="4">
    <location>
        <begin position="235"/>
        <end position="283"/>
    </location>
</feature>
<evidence type="ECO:0000313" key="8">
    <source>
        <dbReference type="Proteomes" id="UP000192578"/>
    </source>
</evidence>
<gene>
    <name evidence="7" type="ORF">BV898_16127</name>
</gene>
<dbReference type="InterPro" id="IPR027417">
    <property type="entry name" value="P-loop_NTPase"/>
</dbReference>
<evidence type="ECO:0000256" key="2">
    <source>
        <dbReference type="ARBA" id="ARBA00018687"/>
    </source>
</evidence>
<protein>
    <recommendedName>
        <fullName evidence="2">Structural maintenance of chromosomes protein 5</fullName>
    </recommendedName>
</protein>
<dbReference type="OrthoDB" id="10254973at2759"/>
<dbReference type="InterPro" id="IPR003395">
    <property type="entry name" value="RecF/RecN/SMC_N"/>
</dbReference>
<dbReference type="AlphaFoldDB" id="A0A9X6NF95"/>
<evidence type="ECO:0000256" key="4">
    <source>
        <dbReference type="SAM" id="Coils"/>
    </source>
</evidence>
<dbReference type="GO" id="GO:0005634">
    <property type="term" value="C:nucleus"/>
    <property type="evidence" value="ECO:0007669"/>
    <property type="project" value="TreeGrafter"/>
</dbReference>
<feature type="coiled-coil region" evidence="4">
    <location>
        <begin position="630"/>
        <end position="685"/>
    </location>
</feature>
<dbReference type="EMBL" id="MTYJ01000234">
    <property type="protein sequence ID" value="OWA51653.1"/>
    <property type="molecule type" value="Genomic_DNA"/>
</dbReference>
<proteinExistence type="inferred from homology"/>
<organism evidence="7 8">
    <name type="scientific">Hypsibius exemplaris</name>
    <name type="common">Freshwater tardigrade</name>
    <dbReference type="NCBI Taxonomy" id="2072580"/>
    <lineage>
        <taxon>Eukaryota</taxon>
        <taxon>Metazoa</taxon>
        <taxon>Ecdysozoa</taxon>
        <taxon>Tardigrada</taxon>
        <taxon>Eutardigrada</taxon>
        <taxon>Parachela</taxon>
        <taxon>Hypsibioidea</taxon>
        <taxon>Hypsibiidae</taxon>
        <taxon>Hypsibius</taxon>
    </lineage>
</organism>